<accession>A0A4R7SRT2</accession>
<evidence type="ECO:0000256" key="13">
    <source>
        <dbReference type="ARBA" id="ARBA00023237"/>
    </source>
</evidence>
<comment type="similarity">
    <text evidence="2 14 15">Belongs to the TonB-dependent receptor family.</text>
</comment>
<evidence type="ECO:0000313" key="19">
    <source>
        <dbReference type="EMBL" id="TDU81415.1"/>
    </source>
</evidence>
<reference evidence="19 20" key="1">
    <citation type="submission" date="2019-03" db="EMBL/GenBank/DDBJ databases">
        <title>Genomic Encyclopedia of Archaeal and Bacterial Type Strains, Phase II (KMG-II): from individual species to whole genera.</title>
        <authorList>
            <person name="Goeker M."/>
        </authorList>
    </citation>
    <scope>NUCLEOTIDE SEQUENCE [LARGE SCALE GENOMIC DNA]</scope>
    <source>
        <strain evidence="19 20">ATCC 25309</strain>
    </source>
</reference>
<keyword evidence="4 14" id="KW-1134">Transmembrane beta strand</keyword>
<dbReference type="InterPro" id="IPR010105">
    <property type="entry name" value="TonB_sidphr_rcpt"/>
</dbReference>
<evidence type="ECO:0000256" key="4">
    <source>
        <dbReference type="ARBA" id="ARBA00022452"/>
    </source>
</evidence>
<evidence type="ECO:0000256" key="16">
    <source>
        <dbReference type="SAM" id="SignalP"/>
    </source>
</evidence>
<dbReference type="PANTHER" id="PTHR32552:SF68">
    <property type="entry name" value="FERRICHROME OUTER MEMBRANE TRANSPORTER_PHAGE RECEPTOR"/>
    <property type="match status" value="1"/>
</dbReference>
<evidence type="ECO:0000313" key="20">
    <source>
        <dbReference type="Proteomes" id="UP000295662"/>
    </source>
</evidence>
<dbReference type="AlphaFoldDB" id="A0A4R7SRT2"/>
<dbReference type="PROSITE" id="PS52016">
    <property type="entry name" value="TONB_DEPENDENT_REC_3"/>
    <property type="match status" value="1"/>
</dbReference>
<feature type="domain" description="TonB-dependent receptor-like beta-barrel" evidence="17">
    <location>
        <begin position="241"/>
        <end position="697"/>
    </location>
</feature>
<dbReference type="Pfam" id="PF07715">
    <property type="entry name" value="Plug"/>
    <property type="match status" value="1"/>
</dbReference>
<dbReference type="RefSeq" id="WP_133793370.1">
    <property type="nucleotide sequence ID" value="NZ_SOCA01000001.1"/>
</dbReference>
<keyword evidence="6 14" id="KW-0812">Transmembrane</keyword>
<evidence type="ECO:0000256" key="12">
    <source>
        <dbReference type="ARBA" id="ARBA00023170"/>
    </source>
</evidence>
<feature type="signal peptide" evidence="16">
    <location>
        <begin position="1"/>
        <end position="22"/>
    </location>
</feature>
<evidence type="ECO:0000256" key="10">
    <source>
        <dbReference type="ARBA" id="ARBA00023077"/>
    </source>
</evidence>
<dbReference type="EMBL" id="SOCA01000001">
    <property type="protein sequence ID" value="TDU81415.1"/>
    <property type="molecule type" value="Genomic_DNA"/>
</dbReference>
<dbReference type="InterPro" id="IPR039426">
    <property type="entry name" value="TonB-dep_rcpt-like"/>
</dbReference>
<evidence type="ECO:0000256" key="6">
    <source>
        <dbReference type="ARBA" id="ARBA00022692"/>
    </source>
</evidence>
<keyword evidence="13 14" id="KW-0998">Cell outer membrane</keyword>
<dbReference type="GO" id="GO:0009279">
    <property type="term" value="C:cell outer membrane"/>
    <property type="evidence" value="ECO:0007669"/>
    <property type="project" value="UniProtKB-SubCell"/>
</dbReference>
<dbReference type="GO" id="GO:0015344">
    <property type="term" value="F:siderophore uptake transmembrane transporter activity"/>
    <property type="evidence" value="ECO:0007669"/>
    <property type="project" value="TreeGrafter"/>
</dbReference>
<keyword evidence="3 14" id="KW-0813">Transport</keyword>
<evidence type="ECO:0000256" key="3">
    <source>
        <dbReference type="ARBA" id="ARBA00022448"/>
    </source>
</evidence>
<evidence type="ECO:0000256" key="11">
    <source>
        <dbReference type="ARBA" id="ARBA00023136"/>
    </source>
</evidence>
<keyword evidence="8" id="KW-0408">Iron</keyword>
<evidence type="ECO:0000256" key="14">
    <source>
        <dbReference type="PROSITE-ProRule" id="PRU01360"/>
    </source>
</evidence>
<keyword evidence="7 16" id="KW-0732">Signal</keyword>
<dbReference type="InterPro" id="IPR000531">
    <property type="entry name" value="Beta-barrel_TonB"/>
</dbReference>
<dbReference type="Gene3D" id="2.170.130.10">
    <property type="entry name" value="TonB-dependent receptor, plug domain"/>
    <property type="match status" value="1"/>
</dbReference>
<evidence type="ECO:0000256" key="7">
    <source>
        <dbReference type="ARBA" id="ARBA00022729"/>
    </source>
</evidence>
<keyword evidence="11 14" id="KW-0472">Membrane</keyword>
<dbReference type="GO" id="GO:0038023">
    <property type="term" value="F:signaling receptor activity"/>
    <property type="evidence" value="ECO:0007669"/>
    <property type="project" value="InterPro"/>
</dbReference>
<evidence type="ECO:0000256" key="15">
    <source>
        <dbReference type="RuleBase" id="RU003357"/>
    </source>
</evidence>
<dbReference type="Gene3D" id="2.40.170.20">
    <property type="entry name" value="TonB-dependent receptor, beta-barrel domain"/>
    <property type="match status" value="1"/>
</dbReference>
<dbReference type="PANTHER" id="PTHR32552">
    <property type="entry name" value="FERRICHROME IRON RECEPTOR-RELATED"/>
    <property type="match status" value="1"/>
</dbReference>
<evidence type="ECO:0000259" key="18">
    <source>
        <dbReference type="Pfam" id="PF07715"/>
    </source>
</evidence>
<dbReference type="NCBIfam" id="TIGR01783">
    <property type="entry name" value="TonB-siderophor"/>
    <property type="match status" value="1"/>
</dbReference>
<evidence type="ECO:0000256" key="2">
    <source>
        <dbReference type="ARBA" id="ARBA00009810"/>
    </source>
</evidence>
<name>A0A4R7SRT2_9BACT</name>
<protein>
    <submittedName>
        <fullName evidence="19">Iron complex outermembrane receptor protein</fullName>
    </submittedName>
</protein>
<dbReference type="Proteomes" id="UP000295662">
    <property type="component" value="Unassembled WGS sequence"/>
</dbReference>
<keyword evidence="9" id="KW-0406">Ion transport</keyword>
<dbReference type="InterPro" id="IPR012910">
    <property type="entry name" value="Plug_dom"/>
</dbReference>
<comment type="subcellular location">
    <subcellularLocation>
        <location evidence="1 14">Cell outer membrane</location>
        <topology evidence="1 14">Multi-pass membrane protein</topology>
    </subcellularLocation>
</comment>
<dbReference type="Pfam" id="PF00593">
    <property type="entry name" value="TonB_dep_Rec_b-barrel"/>
    <property type="match status" value="1"/>
</dbReference>
<dbReference type="SUPFAM" id="SSF56935">
    <property type="entry name" value="Porins"/>
    <property type="match status" value="1"/>
</dbReference>
<feature type="chain" id="PRO_5020861807" evidence="16">
    <location>
        <begin position="23"/>
        <end position="728"/>
    </location>
</feature>
<gene>
    <name evidence="19" type="ORF">EI77_00723</name>
</gene>
<feature type="domain" description="TonB-dependent receptor plug" evidence="18">
    <location>
        <begin position="64"/>
        <end position="169"/>
    </location>
</feature>
<dbReference type="InterPro" id="IPR037066">
    <property type="entry name" value="Plug_dom_sf"/>
</dbReference>
<organism evidence="19 20">
    <name type="scientific">Prosthecobacter fusiformis</name>
    <dbReference type="NCBI Taxonomy" id="48464"/>
    <lineage>
        <taxon>Bacteria</taxon>
        <taxon>Pseudomonadati</taxon>
        <taxon>Verrucomicrobiota</taxon>
        <taxon>Verrucomicrobiia</taxon>
        <taxon>Verrucomicrobiales</taxon>
        <taxon>Verrucomicrobiaceae</taxon>
        <taxon>Prosthecobacter</taxon>
    </lineage>
</organism>
<comment type="caution">
    <text evidence="19">The sequence shown here is derived from an EMBL/GenBank/DDBJ whole genome shotgun (WGS) entry which is preliminary data.</text>
</comment>
<keyword evidence="10 15" id="KW-0798">TonB box</keyword>
<proteinExistence type="inferred from homology"/>
<evidence type="ECO:0000256" key="8">
    <source>
        <dbReference type="ARBA" id="ARBA00023004"/>
    </source>
</evidence>
<dbReference type="InterPro" id="IPR036942">
    <property type="entry name" value="Beta-barrel_TonB_sf"/>
</dbReference>
<evidence type="ECO:0000256" key="1">
    <source>
        <dbReference type="ARBA" id="ARBA00004571"/>
    </source>
</evidence>
<dbReference type="CDD" id="cd01347">
    <property type="entry name" value="ligand_gated_channel"/>
    <property type="match status" value="1"/>
</dbReference>
<evidence type="ECO:0000256" key="5">
    <source>
        <dbReference type="ARBA" id="ARBA00022496"/>
    </source>
</evidence>
<dbReference type="OrthoDB" id="174788at2"/>
<evidence type="ECO:0000256" key="9">
    <source>
        <dbReference type="ARBA" id="ARBA00023065"/>
    </source>
</evidence>
<sequence>MKPLPLSLIFTCLSLTPLWAQQAPDAAATEVETLPEVIVSAEAEPKNRYTEPVSNSASRLPENVMEVPRSVQTVTQQVIQDRAIVDPQEAVQNVSGVQRGGSFTGTGETYRLRGFAQQTYIKDGFRAGSVPGGISFTAVSPTDVANLQQIEVLKGPASILFGRGEPGGAVNYITRTAGFEDSYSIQQMVGSFDFYRTQVNANWAAVPDKFALRFDGAFETGDSYIDLVESERTFIAPAFAWKISEDTLLNFRAEYSHDERSTIPGMPYQNGSVIGGIPYDRYFGEPGYTRNVTDTYRALLTLEHRWNEHHKTTLSLHGLTSTSEGGYFILFNFAGPLQDPVTGNIARSASTTDFAEHYLTARLDHLITWDLAPDVKNELLISAEFDYQNNDNIRYLSGHTSLNPSNPVYTGYQPSPLVPVPGFPTTFSEATDTDAKAYSLLLMDKVSFGESVFLNFGARLEWFDASNSSVYVDPGVPFGSSYAELDQGSVNPFVGLVFKPIQQLALYGSYSESTFSFKNIALRTSGGESLDPERARQFELGAKTELLDGRFIASAAFFQINKTDIAAADPGNPLFSINAGEERSRGFELDLAGELAPGWRLLMNYAYLESRIIDAPGGANVGNRRPGVPENSGSIFTTYEIQTGKLKGFGFGGGVYMSDRVAVDTINSGNLAGYAQTDALVFYRRNNWQVQLNVKNLFDNEIFYSTDNSTMVQAGHARTFIASVKFEF</sequence>
<keyword evidence="5" id="KW-0410">Iron transport</keyword>
<evidence type="ECO:0000259" key="17">
    <source>
        <dbReference type="Pfam" id="PF00593"/>
    </source>
</evidence>
<keyword evidence="12 19" id="KW-0675">Receptor</keyword>
<keyword evidence="20" id="KW-1185">Reference proteome</keyword>
<dbReference type="GO" id="GO:0015891">
    <property type="term" value="P:siderophore transport"/>
    <property type="evidence" value="ECO:0007669"/>
    <property type="project" value="InterPro"/>
</dbReference>